<dbReference type="PROSITE" id="PS50931">
    <property type="entry name" value="HTH_LYSR"/>
    <property type="match status" value="1"/>
</dbReference>
<protein>
    <submittedName>
        <fullName evidence="7">Transcriptional regulator</fullName>
    </submittedName>
</protein>
<organism evidence="7">
    <name type="scientific">Bradyrhizobium diazoefficiens</name>
    <dbReference type="NCBI Taxonomy" id="1355477"/>
    <lineage>
        <taxon>Bacteria</taxon>
        <taxon>Pseudomonadati</taxon>
        <taxon>Pseudomonadota</taxon>
        <taxon>Alphaproteobacteria</taxon>
        <taxon>Hyphomicrobiales</taxon>
        <taxon>Nitrobacteraceae</taxon>
        <taxon>Bradyrhizobium</taxon>
    </lineage>
</organism>
<feature type="domain" description="HTH lysR-type" evidence="6">
    <location>
        <begin position="10"/>
        <end position="67"/>
    </location>
</feature>
<keyword evidence="3" id="KW-0805">Transcription regulation</keyword>
<dbReference type="EMBL" id="AP023093">
    <property type="protein sequence ID" value="BCE41546.1"/>
    <property type="molecule type" value="Genomic_DNA"/>
</dbReference>
<dbReference type="SUPFAM" id="SSF46785">
    <property type="entry name" value="Winged helix' DNA-binding domain"/>
    <property type="match status" value="1"/>
</dbReference>
<evidence type="ECO:0000256" key="5">
    <source>
        <dbReference type="ARBA" id="ARBA00023163"/>
    </source>
</evidence>
<gene>
    <name evidence="7" type="ORF">XF3B_65770</name>
</gene>
<dbReference type="PANTHER" id="PTHR30537:SF5">
    <property type="entry name" value="HTH-TYPE TRANSCRIPTIONAL ACTIVATOR TTDR-RELATED"/>
    <property type="match status" value="1"/>
</dbReference>
<dbReference type="InterPro" id="IPR000847">
    <property type="entry name" value="LysR_HTH_N"/>
</dbReference>
<evidence type="ECO:0000256" key="1">
    <source>
        <dbReference type="ARBA" id="ARBA00003502"/>
    </source>
</evidence>
<name>A0A809YL88_9BRAD</name>
<dbReference type="InterPro" id="IPR058163">
    <property type="entry name" value="LysR-type_TF_proteobact-type"/>
</dbReference>
<dbReference type="FunFam" id="1.10.10.10:FF:000001">
    <property type="entry name" value="LysR family transcriptional regulator"/>
    <property type="match status" value="1"/>
</dbReference>
<accession>A0A809YL88</accession>
<dbReference type="GO" id="GO:0043565">
    <property type="term" value="F:sequence-specific DNA binding"/>
    <property type="evidence" value="ECO:0007669"/>
    <property type="project" value="TreeGrafter"/>
</dbReference>
<sequence>MIHIWDNYMELLNDMALFVEVVKARSFRGAAATLDMPNSTLSRRISLLEKEIGLRLLNRTTRRVELTEAGQLYFERCKRIVDEARLAHEQLGEMLARPSGLLRVSLPVDFANTYLAPLITEFAQHYPGIDFEFDLTPRRVDLVSEPYDLAIRIGESAASHMIARPLARLHGNLYASPRYLELNGEPREPADLARHQCLCQTRVSTWTLHNGTQTVEAEIAGRFHLNSIGMLRRLATLDMGIALTPQEIVADEVASGRLRRILPQWRGLPMTIYAVTETRLLPAKTQRFIEFLRERLSRG</sequence>
<dbReference type="Gene3D" id="3.40.190.290">
    <property type="match status" value="1"/>
</dbReference>
<dbReference type="Pfam" id="PF03466">
    <property type="entry name" value="LysR_substrate"/>
    <property type="match status" value="1"/>
</dbReference>
<dbReference type="InterPro" id="IPR005119">
    <property type="entry name" value="LysR_subst-bd"/>
</dbReference>
<evidence type="ECO:0000313" key="7">
    <source>
        <dbReference type="EMBL" id="BCE41546.1"/>
    </source>
</evidence>
<dbReference type="PANTHER" id="PTHR30537">
    <property type="entry name" value="HTH-TYPE TRANSCRIPTIONAL REGULATOR"/>
    <property type="match status" value="1"/>
</dbReference>
<evidence type="ECO:0000256" key="2">
    <source>
        <dbReference type="ARBA" id="ARBA00009437"/>
    </source>
</evidence>
<reference evidence="7" key="1">
    <citation type="submission" date="2020-05" db="EMBL/GenBank/DDBJ databases">
        <title>Complete genome sequence of Bradyrhizobium diazoefficiens XF3 isolated from soybean nodule.</title>
        <authorList>
            <person name="Noda R."/>
            <person name="Kakizaki K."/>
            <person name="Minamisawa K."/>
        </authorList>
    </citation>
    <scope>NUCLEOTIDE SEQUENCE</scope>
    <source>
        <strain evidence="7">XF3</strain>
    </source>
</reference>
<proteinExistence type="inferred from homology"/>
<dbReference type="InterPro" id="IPR036390">
    <property type="entry name" value="WH_DNA-bd_sf"/>
</dbReference>
<comment type="function">
    <text evidence="1">NodD regulates the expression of the nodABCFE genes which encode other nodulation proteins. NodD is also a negative regulator of its own expression. Binds flavonoids as inducers.</text>
</comment>
<dbReference type="InterPro" id="IPR036388">
    <property type="entry name" value="WH-like_DNA-bd_sf"/>
</dbReference>
<evidence type="ECO:0000256" key="3">
    <source>
        <dbReference type="ARBA" id="ARBA00023015"/>
    </source>
</evidence>
<dbReference type="Pfam" id="PF00126">
    <property type="entry name" value="HTH_1"/>
    <property type="match status" value="1"/>
</dbReference>
<dbReference type="AlphaFoldDB" id="A0A809YL88"/>
<dbReference type="SUPFAM" id="SSF53850">
    <property type="entry name" value="Periplasmic binding protein-like II"/>
    <property type="match status" value="1"/>
</dbReference>
<keyword evidence="5" id="KW-0804">Transcription</keyword>
<dbReference type="CDD" id="cd08422">
    <property type="entry name" value="PBP2_CrgA_like"/>
    <property type="match status" value="1"/>
</dbReference>
<evidence type="ECO:0000259" key="6">
    <source>
        <dbReference type="PROSITE" id="PS50931"/>
    </source>
</evidence>
<comment type="similarity">
    <text evidence="2">Belongs to the LysR transcriptional regulatory family.</text>
</comment>
<dbReference type="GO" id="GO:0006351">
    <property type="term" value="P:DNA-templated transcription"/>
    <property type="evidence" value="ECO:0007669"/>
    <property type="project" value="TreeGrafter"/>
</dbReference>
<dbReference type="GO" id="GO:0003700">
    <property type="term" value="F:DNA-binding transcription factor activity"/>
    <property type="evidence" value="ECO:0007669"/>
    <property type="project" value="InterPro"/>
</dbReference>
<keyword evidence="4" id="KW-0238">DNA-binding</keyword>
<dbReference type="Gene3D" id="1.10.10.10">
    <property type="entry name" value="Winged helix-like DNA-binding domain superfamily/Winged helix DNA-binding domain"/>
    <property type="match status" value="1"/>
</dbReference>
<evidence type="ECO:0000256" key="4">
    <source>
        <dbReference type="ARBA" id="ARBA00023125"/>
    </source>
</evidence>